<proteinExistence type="predicted"/>
<accession>A0A5R8NPZ8</accession>
<protein>
    <submittedName>
        <fullName evidence="1">Uncharacterized protein</fullName>
    </submittedName>
</protein>
<comment type="caution">
    <text evidence="1">The sequence shown here is derived from an EMBL/GenBank/DDBJ whole genome shotgun (WGS) entry which is preliminary data.</text>
</comment>
<dbReference type="EMBL" id="VBUT01000005">
    <property type="protein sequence ID" value="TLF77760.1"/>
    <property type="molecule type" value="Genomic_DNA"/>
</dbReference>
<name>A0A5R8NPZ8_9NOCA</name>
<dbReference type="RefSeq" id="WP_048833355.1">
    <property type="nucleotide sequence ID" value="NZ_JBFPDI010000011.1"/>
</dbReference>
<gene>
    <name evidence="1" type="ORF">FEK34_15850</name>
</gene>
<evidence type="ECO:0000313" key="1">
    <source>
        <dbReference type="EMBL" id="TLF77760.1"/>
    </source>
</evidence>
<dbReference type="Proteomes" id="UP000306378">
    <property type="component" value="Unassembled WGS sequence"/>
</dbReference>
<dbReference type="AlphaFoldDB" id="A0A5R8NPZ8"/>
<reference evidence="1 2" key="1">
    <citation type="submission" date="2019-05" db="EMBL/GenBank/DDBJ databases">
        <title>Genomes sequences of two Nocardia cyriacigeorgica environmental isolates, type strains Nocardia asteroides ATCC 19247 and Nocardia cyriacigeorgica DSM 44484.</title>
        <authorList>
            <person name="Vautrin F."/>
            <person name="Bergeron E."/>
            <person name="Dubost A."/>
            <person name="Abrouk D."/>
            <person name="Rodriguez Nava V."/>
            <person name="Pujic P."/>
        </authorList>
    </citation>
    <scope>NUCLEOTIDE SEQUENCE [LARGE SCALE GENOMIC DNA]</scope>
    <source>
        <strain evidence="1 2">EML 446</strain>
    </source>
</reference>
<organism evidence="1 2">
    <name type="scientific">Nocardia cyriacigeorgica</name>
    <dbReference type="NCBI Taxonomy" id="135487"/>
    <lineage>
        <taxon>Bacteria</taxon>
        <taxon>Bacillati</taxon>
        <taxon>Actinomycetota</taxon>
        <taxon>Actinomycetes</taxon>
        <taxon>Mycobacteriales</taxon>
        <taxon>Nocardiaceae</taxon>
        <taxon>Nocardia</taxon>
    </lineage>
</organism>
<sequence>MPDDVLRPLNRDEVLRVLVDGLGPYLEAAQPIRSIARATAAALDSDEFHRLLTTYDNRLRVLRVCHRALTAIDQRSSDAG</sequence>
<evidence type="ECO:0000313" key="2">
    <source>
        <dbReference type="Proteomes" id="UP000306378"/>
    </source>
</evidence>